<accession>A0A2T0XK31</accession>
<dbReference type="AlphaFoldDB" id="A0A2T0XK31"/>
<dbReference type="EMBL" id="PVTV01000011">
    <property type="protein sequence ID" value="PRY99319.1"/>
    <property type="molecule type" value="Genomic_DNA"/>
</dbReference>
<dbReference type="PANTHER" id="PTHR42928">
    <property type="entry name" value="TRICARBOXYLATE-BINDING PROTEIN"/>
    <property type="match status" value="1"/>
</dbReference>
<name>A0A2T0XK31_9BURK</name>
<evidence type="ECO:0000256" key="1">
    <source>
        <dbReference type="ARBA" id="ARBA00006987"/>
    </source>
</evidence>
<comment type="similarity">
    <text evidence="1">Belongs to the UPF0065 (bug) family.</text>
</comment>
<protein>
    <submittedName>
        <fullName evidence="3">Tripartite-type tricarboxylate transporter receptor subunit TctC</fullName>
    </submittedName>
</protein>
<proteinExistence type="inferred from homology"/>
<keyword evidence="4" id="KW-1185">Reference proteome</keyword>
<comment type="caution">
    <text evidence="3">The sequence shown here is derived from an EMBL/GenBank/DDBJ whole genome shotgun (WGS) entry which is preliminary data.</text>
</comment>
<dbReference type="Gene3D" id="3.40.190.10">
    <property type="entry name" value="Periplasmic binding protein-like II"/>
    <property type="match status" value="1"/>
</dbReference>
<evidence type="ECO:0000313" key="3">
    <source>
        <dbReference type="EMBL" id="PRY99319.1"/>
    </source>
</evidence>
<sequence>MKALSRMLKLLMLISALFVAISQGQAHSQTPSQDGEKKWPDKRIRIVVGFPAGSLTDTIARLIAEQLATSLGQAVVVENKPGANGAIGVGEVARATPDGYTLLVTNSSSITINPQLYKQISYTASDFAPVFTILEAPFILTVNPDWAKLNDVNTAKDLVEYSRRHPEKLSFGSAGQGNISHLMFVSLSNATGIKTTHVPYKSASQSQLALISGELDANFDTLSAIPVAQSGKVKALAVTANKRLKELPDLPTMAEAGFDNFEILFWMGLLAPAGTPEPIVQKIYESAKQITSNSRAMSALTLNGEALILDPVDFKKRINKEVPQWGEVIRRERLVLD</sequence>
<dbReference type="CDD" id="cd07012">
    <property type="entry name" value="PBP2_Bug_TTT"/>
    <property type="match status" value="1"/>
</dbReference>
<dbReference type="PANTHER" id="PTHR42928:SF5">
    <property type="entry name" value="BLR1237 PROTEIN"/>
    <property type="match status" value="1"/>
</dbReference>
<dbReference type="Gene3D" id="3.40.190.150">
    <property type="entry name" value="Bordetella uptake gene, domain 1"/>
    <property type="match status" value="1"/>
</dbReference>
<dbReference type="Proteomes" id="UP000238308">
    <property type="component" value="Unassembled WGS sequence"/>
</dbReference>
<dbReference type="SUPFAM" id="SSF53850">
    <property type="entry name" value="Periplasmic binding protein-like II"/>
    <property type="match status" value="1"/>
</dbReference>
<dbReference type="PIRSF" id="PIRSF017082">
    <property type="entry name" value="YflP"/>
    <property type="match status" value="1"/>
</dbReference>
<evidence type="ECO:0000256" key="2">
    <source>
        <dbReference type="SAM" id="SignalP"/>
    </source>
</evidence>
<dbReference type="Pfam" id="PF03401">
    <property type="entry name" value="TctC"/>
    <property type="match status" value="1"/>
</dbReference>
<evidence type="ECO:0000313" key="4">
    <source>
        <dbReference type="Proteomes" id="UP000238308"/>
    </source>
</evidence>
<feature type="chain" id="PRO_5015584812" evidence="2">
    <location>
        <begin position="29"/>
        <end position="337"/>
    </location>
</feature>
<keyword evidence="2" id="KW-0732">Signal</keyword>
<dbReference type="InterPro" id="IPR042100">
    <property type="entry name" value="Bug_dom1"/>
</dbReference>
<gene>
    <name evidence="3" type="ORF">BCM14_0763</name>
</gene>
<dbReference type="RefSeq" id="WP_259673405.1">
    <property type="nucleotide sequence ID" value="NZ_PVTV01000011.1"/>
</dbReference>
<keyword evidence="3" id="KW-0675">Receptor</keyword>
<organism evidence="3 4">
    <name type="scientific">Jezberella montanilacus</name>
    <dbReference type="NCBI Taxonomy" id="323426"/>
    <lineage>
        <taxon>Bacteria</taxon>
        <taxon>Pseudomonadati</taxon>
        <taxon>Pseudomonadota</taxon>
        <taxon>Betaproteobacteria</taxon>
        <taxon>Burkholderiales</taxon>
        <taxon>Alcaligenaceae</taxon>
        <taxon>Jezberella</taxon>
    </lineage>
</organism>
<reference evidence="3 4" key="1">
    <citation type="submission" date="2018-03" db="EMBL/GenBank/DDBJ databases">
        <title>Genomic Encyclopedia of Type Strains, Phase III (KMG-III): the genomes of soil and plant-associated and newly described type strains.</title>
        <authorList>
            <person name="Whitman W."/>
        </authorList>
    </citation>
    <scope>NUCLEOTIDE SEQUENCE [LARGE SCALE GENOMIC DNA]</scope>
    <source>
        <strain evidence="3 4">MWH-P2sevCIIIb</strain>
    </source>
</reference>
<feature type="signal peptide" evidence="2">
    <location>
        <begin position="1"/>
        <end position="28"/>
    </location>
</feature>
<dbReference type="InterPro" id="IPR005064">
    <property type="entry name" value="BUG"/>
</dbReference>